<dbReference type="HOGENOM" id="CLU_070604_2_0_1"/>
<feature type="compositionally biased region" description="Gly residues" evidence="1">
    <location>
        <begin position="164"/>
        <end position="181"/>
    </location>
</feature>
<evidence type="ECO:0000256" key="1">
    <source>
        <dbReference type="SAM" id="MobiDB-lite"/>
    </source>
</evidence>
<sequence>MADLQRKIELQEPDDLRYLLTNTRRVAGEKIDVALPPIEGEDVLRQKVEELVNSYVTQTFSLAAPNTLINGHPVAADSSLLAPEGGAEAEVVEEYEPFSESLRDRAAKLLRTEEELLLEVGRLRREAPAKAAAAWREELARDEDLEMEDEEQEGGRSEGREVGEAGGGGTQLERGGAGVGGLKGGFRLWRRGWRGQDGRGVCAC</sequence>
<dbReference type="InParanoid" id="L8FTB1"/>
<feature type="region of interest" description="Disordered" evidence="1">
    <location>
        <begin position="138"/>
        <end position="181"/>
    </location>
</feature>
<evidence type="ECO:0000313" key="3">
    <source>
        <dbReference type="Proteomes" id="UP000011064"/>
    </source>
</evidence>
<gene>
    <name evidence="2" type="ORF">GMDG_01333</name>
</gene>
<keyword evidence="3" id="KW-1185">Reference proteome</keyword>
<dbReference type="GO" id="GO:0000070">
    <property type="term" value="P:mitotic sister chromatid segregation"/>
    <property type="evidence" value="ECO:0007669"/>
    <property type="project" value="InterPro"/>
</dbReference>
<feature type="compositionally biased region" description="Acidic residues" evidence="1">
    <location>
        <begin position="140"/>
        <end position="152"/>
    </location>
</feature>
<dbReference type="InterPro" id="IPR013950">
    <property type="entry name" value="Mis14/Nsl1"/>
</dbReference>
<dbReference type="PANTHER" id="PTHR31749:SF3">
    <property type="entry name" value="KINETOCHORE-ASSOCIATED PROTEIN NSL1 HOMOLOG"/>
    <property type="match status" value="1"/>
</dbReference>
<evidence type="ECO:0000313" key="2">
    <source>
        <dbReference type="EMBL" id="ELR03804.1"/>
    </source>
</evidence>
<organism evidence="2 3">
    <name type="scientific">Pseudogymnoascus destructans (strain ATCC MYA-4855 / 20631-21)</name>
    <name type="common">Bat white-nose syndrome fungus</name>
    <name type="synonym">Geomyces destructans</name>
    <dbReference type="NCBI Taxonomy" id="658429"/>
    <lineage>
        <taxon>Eukaryota</taxon>
        <taxon>Fungi</taxon>
        <taxon>Dikarya</taxon>
        <taxon>Ascomycota</taxon>
        <taxon>Pezizomycotina</taxon>
        <taxon>Leotiomycetes</taxon>
        <taxon>Thelebolales</taxon>
        <taxon>Thelebolaceae</taxon>
        <taxon>Pseudogymnoascus</taxon>
    </lineage>
</organism>
<accession>L8FTB1</accession>
<dbReference type="Proteomes" id="UP000011064">
    <property type="component" value="Unassembled WGS sequence"/>
</dbReference>
<protein>
    <submittedName>
        <fullName evidence="2">Uncharacterized protein</fullName>
    </submittedName>
</protein>
<dbReference type="VEuPathDB" id="FungiDB:GMDG_01333"/>
<name>L8FTB1_PSED2</name>
<dbReference type="OrthoDB" id="2135762at2759"/>
<dbReference type="STRING" id="658429.L8FTB1"/>
<reference evidence="3" key="1">
    <citation type="submission" date="2010-09" db="EMBL/GenBank/DDBJ databases">
        <title>The genome sequence of Geomyces destructans 20631-21.</title>
        <authorList>
            <consortium name="The Broad Institute Genome Sequencing Platform"/>
            <person name="Cuomo C.A."/>
            <person name="Blehert D.S."/>
            <person name="Lorch J.M."/>
            <person name="Young S.K."/>
            <person name="Zeng Q."/>
            <person name="Gargeya S."/>
            <person name="Fitzgerald M."/>
            <person name="Haas B."/>
            <person name="Abouelleil A."/>
            <person name="Alvarado L."/>
            <person name="Arachchi H.M."/>
            <person name="Berlin A."/>
            <person name="Brown A."/>
            <person name="Chapman S.B."/>
            <person name="Chen Z."/>
            <person name="Dunbar C."/>
            <person name="Freedman E."/>
            <person name="Gearin G."/>
            <person name="Gellesch M."/>
            <person name="Goldberg J."/>
            <person name="Griggs A."/>
            <person name="Gujja S."/>
            <person name="Heiman D."/>
            <person name="Howarth C."/>
            <person name="Larson L."/>
            <person name="Lui A."/>
            <person name="MacDonald P.J.P."/>
            <person name="Montmayeur A."/>
            <person name="Murphy C."/>
            <person name="Neiman D."/>
            <person name="Pearson M."/>
            <person name="Priest M."/>
            <person name="Roberts A."/>
            <person name="Saif S."/>
            <person name="Shea T."/>
            <person name="Shenoy N."/>
            <person name="Sisk P."/>
            <person name="Stolte C."/>
            <person name="Sykes S."/>
            <person name="Wortman J."/>
            <person name="Nusbaum C."/>
            <person name="Birren B."/>
        </authorList>
    </citation>
    <scope>NUCLEOTIDE SEQUENCE [LARGE SCALE GENOMIC DNA]</scope>
    <source>
        <strain evidence="3">ATCC MYA-4855 / 20631-21</strain>
    </source>
</reference>
<feature type="compositionally biased region" description="Basic and acidic residues" evidence="1">
    <location>
        <begin position="153"/>
        <end position="163"/>
    </location>
</feature>
<dbReference type="GO" id="GO:0000444">
    <property type="term" value="C:MIS12/MIND type complex"/>
    <property type="evidence" value="ECO:0007669"/>
    <property type="project" value="TreeGrafter"/>
</dbReference>
<proteinExistence type="predicted"/>
<dbReference type="PANTHER" id="PTHR31749">
    <property type="entry name" value="KINETOCHORE-ASSOCIATED PROTEIN NSL1 HOMOLOG"/>
    <property type="match status" value="1"/>
</dbReference>
<dbReference type="Pfam" id="PF08641">
    <property type="entry name" value="Mis14"/>
    <property type="match status" value="1"/>
</dbReference>
<dbReference type="AlphaFoldDB" id="L8FTB1"/>
<dbReference type="EMBL" id="GL573184">
    <property type="protein sequence ID" value="ELR03804.1"/>
    <property type="molecule type" value="Genomic_DNA"/>
</dbReference>